<organism evidence="2 3">
    <name type="scientific">Ramularia collo-cygni</name>
    <dbReference type="NCBI Taxonomy" id="112498"/>
    <lineage>
        <taxon>Eukaryota</taxon>
        <taxon>Fungi</taxon>
        <taxon>Dikarya</taxon>
        <taxon>Ascomycota</taxon>
        <taxon>Pezizomycotina</taxon>
        <taxon>Dothideomycetes</taxon>
        <taxon>Dothideomycetidae</taxon>
        <taxon>Mycosphaerellales</taxon>
        <taxon>Mycosphaerellaceae</taxon>
        <taxon>Ramularia</taxon>
    </lineage>
</organism>
<protein>
    <recommendedName>
        <fullName evidence="1">Beta-lactamase-related domain-containing protein</fullName>
    </recommendedName>
</protein>
<dbReference type="AlphaFoldDB" id="A0A2D3UM47"/>
<dbReference type="EMBL" id="FJUY01000001">
    <property type="protein sequence ID" value="CZT14791.1"/>
    <property type="molecule type" value="Genomic_DNA"/>
</dbReference>
<gene>
    <name evidence="2" type="ORF">RCC_00742</name>
</gene>
<name>A0A2D3UM47_9PEZI</name>
<feature type="domain" description="Beta-lactamase-related" evidence="1">
    <location>
        <begin position="75"/>
        <end position="362"/>
    </location>
</feature>
<evidence type="ECO:0000313" key="3">
    <source>
        <dbReference type="Proteomes" id="UP000225277"/>
    </source>
</evidence>
<dbReference type="STRING" id="112498.A0A2D3UM47"/>
<dbReference type="InterPro" id="IPR012338">
    <property type="entry name" value="Beta-lactam/transpept-like"/>
</dbReference>
<dbReference type="SUPFAM" id="SSF56601">
    <property type="entry name" value="beta-lactamase/transpeptidase-like"/>
    <property type="match status" value="1"/>
</dbReference>
<reference evidence="2 3" key="1">
    <citation type="submission" date="2016-03" db="EMBL/GenBank/DDBJ databases">
        <authorList>
            <person name="Ploux O."/>
        </authorList>
    </citation>
    <scope>NUCLEOTIDE SEQUENCE [LARGE SCALE GENOMIC DNA]</scope>
    <source>
        <strain evidence="2 3">URUG2</strain>
    </source>
</reference>
<dbReference type="Proteomes" id="UP000225277">
    <property type="component" value="Unassembled WGS sequence"/>
</dbReference>
<dbReference type="InterPro" id="IPR050789">
    <property type="entry name" value="Diverse_Enzym_Activities"/>
</dbReference>
<dbReference type="OrthoDB" id="5946976at2759"/>
<dbReference type="InterPro" id="IPR001466">
    <property type="entry name" value="Beta-lactam-related"/>
</dbReference>
<dbReference type="PANTHER" id="PTHR43283">
    <property type="entry name" value="BETA-LACTAMASE-RELATED"/>
    <property type="match status" value="1"/>
</dbReference>
<dbReference type="GeneID" id="35596097"/>
<sequence>MSTAEADLSSWLKFPHNQWAFANIDKVLPTATISKSSKPGNFPQAPNEFSEFEIESNGIKHNLSSYLSQSQTDGLIILQHGKVLLENYFNGNTKDSKHIVMSITKSVTGLLVGILQARGKLSVDDLVSKYVPEISGTVWRDKTIQQCIDMRSGVAYVDGTHEYRAAAGWHPLNGSEQHTDLKTFLSNFVPQEVIDDRFEYVSANTDLIGWVLERASGKSFAELMQELLWQPMGAENDAVVALDPKAFARAAGGLCPTLRDLARLVKLFVDDGKNTEGDVVVPVEWIQDIMHGGSKEAWQRGKFAAMFGNTFDMVYRSFCYVDKASDIVMGFGVYGQVFFADKKQGLVFVTTSSQDSPVDVDKIRMTLAAFKEFKRVLMQT</sequence>
<dbReference type="RefSeq" id="XP_023621688.1">
    <property type="nucleotide sequence ID" value="XM_023765920.1"/>
</dbReference>
<evidence type="ECO:0000313" key="2">
    <source>
        <dbReference type="EMBL" id="CZT14791.1"/>
    </source>
</evidence>
<dbReference type="PANTHER" id="PTHR43283:SF7">
    <property type="entry name" value="BETA-LACTAMASE-RELATED DOMAIN-CONTAINING PROTEIN"/>
    <property type="match status" value="1"/>
</dbReference>
<keyword evidence="3" id="KW-1185">Reference proteome</keyword>
<dbReference type="Gene3D" id="3.40.710.10">
    <property type="entry name" value="DD-peptidase/beta-lactamase superfamily"/>
    <property type="match status" value="1"/>
</dbReference>
<dbReference type="Pfam" id="PF00144">
    <property type="entry name" value="Beta-lactamase"/>
    <property type="match status" value="1"/>
</dbReference>
<accession>A0A2D3UM47</accession>
<evidence type="ECO:0000259" key="1">
    <source>
        <dbReference type="Pfam" id="PF00144"/>
    </source>
</evidence>
<proteinExistence type="predicted"/>